<dbReference type="Pfam" id="PF04101">
    <property type="entry name" value="Glyco_tran_28_C"/>
    <property type="match status" value="1"/>
</dbReference>
<dbReference type="EMBL" id="LZLQ01000154">
    <property type="protein sequence ID" value="OBK09915.1"/>
    <property type="molecule type" value="Genomic_DNA"/>
</dbReference>
<dbReference type="GO" id="GO:0016758">
    <property type="term" value="F:hexosyltransferase activity"/>
    <property type="evidence" value="ECO:0007669"/>
    <property type="project" value="InterPro"/>
</dbReference>
<organism evidence="2 3">
    <name type="scientific">Mycobacterium asiaticum</name>
    <dbReference type="NCBI Taxonomy" id="1790"/>
    <lineage>
        <taxon>Bacteria</taxon>
        <taxon>Bacillati</taxon>
        <taxon>Actinomycetota</taxon>
        <taxon>Actinomycetes</taxon>
        <taxon>Mycobacteriales</taxon>
        <taxon>Mycobacteriaceae</taxon>
        <taxon>Mycobacterium</taxon>
    </lineage>
</organism>
<protein>
    <submittedName>
        <fullName evidence="2">Glycosyl transferase</fullName>
    </submittedName>
</protein>
<feature type="domain" description="Glycosyl transferase family 28 C-terminal" evidence="1">
    <location>
        <begin position="285"/>
        <end position="367"/>
    </location>
</feature>
<dbReference type="Gene3D" id="3.40.50.2000">
    <property type="entry name" value="Glycogen Phosphorylase B"/>
    <property type="match status" value="2"/>
</dbReference>
<dbReference type="GO" id="GO:0017000">
    <property type="term" value="P:antibiotic biosynthetic process"/>
    <property type="evidence" value="ECO:0007669"/>
    <property type="project" value="UniProtKB-ARBA"/>
</dbReference>
<comment type="caution">
    <text evidence="2">The sequence shown here is derived from an EMBL/GenBank/DDBJ whole genome shotgun (WGS) entry which is preliminary data.</text>
</comment>
<evidence type="ECO:0000313" key="2">
    <source>
        <dbReference type="EMBL" id="OBK09915.1"/>
    </source>
</evidence>
<gene>
    <name evidence="2" type="ORF">A5636_16565</name>
</gene>
<dbReference type="PANTHER" id="PTHR48050">
    <property type="entry name" value="STEROL 3-BETA-GLUCOSYLTRANSFERASE"/>
    <property type="match status" value="1"/>
</dbReference>
<dbReference type="GO" id="GO:0008194">
    <property type="term" value="F:UDP-glycosyltransferase activity"/>
    <property type="evidence" value="ECO:0007669"/>
    <property type="project" value="InterPro"/>
</dbReference>
<dbReference type="InterPro" id="IPR002213">
    <property type="entry name" value="UDP_glucos_trans"/>
</dbReference>
<keyword evidence="2" id="KW-0808">Transferase</keyword>
<accession>A0A1A3MLK3</accession>
<dbReference type="OrthoDB" id="5241459at2"/>
<name>A0A1A3MLK3_MYCAS</name>
<dbReference type="Proteomes" id="UP000093629">
    <property type="component" value="Unassembled WGS sequence"/>
</dbReference>
<dbReference type="SUPFAM" id="SSF53756">
    <property type="entry name" value="UDP-Glycosyltransferase/glycogen phosphorylase"/>
    <property type="match status" value="1"/>
</dbReference>
<evidence type="ECO:0000259" key="1">
    <source>
        <dbReference type="Pfam" id="PF04101"/>
    </source>
</evidence>
<dbReference type="CDD" id="cd03784">
    <property type="entry name" value="GT1_Gtf-like"/>
    <property type="match status" value="1"/>
</dbReference>
<dbReference type="AlphaFoldDB" id="A0A1A3MLK3"/>
<proteinExistence type="predicted"/>
<dbReference type="RefSeq" id="WP_065161332.1">
    <property type="nucleotide sequence ID" value="NZ_LZLQ01000154.1"/>
</dbReference>
<evidence type="ECO:0000313" key="3">
    <source>
        <dbReference type="Proteomes" id="UP000093629"/>
    </source>
</evidence>
<dbReference type="InterPro" id="IPR050426">
    <property type="entry name" value="Glycosyltransferase_28"/>
</dbReference>
<sequence>MRVAVVAGPDPGHSFPAIALCRRFLAAGDKPTLFTGVEWLDAARSVGVDAVELDGLKATDEDLDAGARIHRRAGRMAVLIAPALRDLAPDLVVSDVITSGGGMAAELLGIPWVELCPHPLYLPSKGLPPIGSGLAPGTGLRGKLRDSVMRALTARSVRAGRRQRAEVRVEIGLPERDPGPARRLIATLPALEVPRPDWPTEAVVVGPLHFEPTERVLEIPPGAGPVVVIAPSTAYTGTVGLAQLALESLIPGETLPTGSRLVVSWLGGEDLSVPPWAVAGLGRQDELLKHADLVIAGGGHGMVAKTLLASVPMVVVPGGGDQWEMANRLVRQGSGRLIRPLAADALVEAAGDVLSSPNYRAAAEQAAASIAGVADPVRVCHEALD</sequence>
<dbReference type="PANTHER" id="PTHR48050:SF13">
    <property type="entry name" value="STEROL 3-BETA-GLUCOSYLTRANSFERASE UGT80A2"/>
    <property type="match status" value="1"/>
</dbReference>
<keyword evidence="3" id="KW-1185">Reference proteome</keyword>
<reference evidence="2 3" key="1">
    <citation type="submission" date="2016-06" db="EMBL/GenBank/DDBJ databases">
        <authorList>
            <person name="Kjaerup R.B."/>
            <person name="Dalgaard T.S."/>
            <person name="Juul-Madsen H.R."/>
        </authorList>
    </citation>
    <scope>NUCLEOTIDE SEQUENCE [LARGE SCALE GENOMIC DNA]</scope>
    <source>
        <strain evidence="2 3">1245139.5</strain>
    </source>
</reference>
<dbReference type="InterPro" id="IPR007235">
    <property type="entry name" value="Glyco_trans_28_C"/>
</dbReference>